<reference evidence="6" key="1">
    <citation type="submission" date="2022-08" db="EMBL/GenBank/DDBJ databases">
        <authorList>
            <person name="Giroux E."/>
            <person name="Giroux E."/>
        </authorList>
    </citation>
    <scope>NUCLEOTIDE SEQUENCE</scope>
    <source>
        <strain evidence="6">H1091258</strain>
    </source>
</reference>
<dbReference type="SUPFAM" id="SSF51735">
    <property type="entry name" value="NAD(P)-binding Rossmann-fold domains"/>
    <property type="match status" value="1"/>
</dbReference>
<keyword evidence="7" id="KW-1185">Reference proteome</keyword>
<dbReference type="GO" id="GO:0050661">
    <property type="term" value="F:NADP binding"/>
    <property type="evidence" value="ECO:0007669"/>
    <property type="project" value="InterPro"/>
</dbReference>
<comment type="caution">
    <text evidence="6">The sequence shown here is derived from an EMBL/GenBank/DDBJ whole genome shotgun (WGS) entry which is preliminary data.</text>
</comment>
<dbReference type="PANTHER" id="PTHR43580:SF8">
    <property type="entry name" value="6-PHOSPHOGLUCONATE DEHYDROGENASE NADP-BINDING DOMAIN-CONTAINING PROTEIN-RELATED"/>
    <property type="match status" value="1"/>
</dbReference>
<evidence type="ECO:0000259" key="5">
    <source>
        <dbReference type="Pfam" id="PF03446"/>
    </source>
</evidence>
<dbReference type="InterPro" id="IPR036291">
    <property type="entry name" value="NAD(P)-bd_dom_sf"/>
</dbReference>
<dbReference type="Gene3D" id="1.10.1040.10">
    <property type="entry name" value="N-(1-d-carboxylethyl)-l-norvaline Dehydrogenase, domain 2"/>
    <property type="match status" value="1"/>
</dbReference>
<sequence length="319" mass="33905">MSSSQVSLAPRLGWIGLGSMGLHMASNLQKYLSKKQAPSLRFHNRTESRGDPLKQLGGTPSTIPDLVSNSDIVFMSLADSAVESVLDKILEVGQLNNKIMVDTSTIQPYSSATAKSRLQEKGADYVAAPVVGASPIAAKAQLLWILAEKESSIEAVRPYITGVMGKGIVPTGDDVRQASYLKAVANTLSMGMVEVVGVAHTLGEKAGLGIKTVEALLQEQIGPVGLMVSNRLTSGAYMPPRGERPWSPATNGVAAGRKALQSGTQPKLLSLILQQLEEAVEYADAADRQVDASAIYEVIRKDAGLSFETDQVKKRDGSM</sequence>
<dbReference type="InterPro" id="IPR006115">
    <property type="entry name" value="6PGDH_NADP-bd"/>
</dbReference>
<keyword evidence="2" id="KW-0560">Oxidoreductase</keyword>
<name>A0A9W4RV60_9PEZI</name>
<feature type="active site" evidence="3">
    <location>
        <position position="182"/>
    </location>
</feature>
<dbReference type="InterPro" id="IPR015815">
    <property type="entry name" value="HIBADH-related"/>
</dbReference>
<dbReference type="Pfam" id="PF03446">
    <property type="entry name" value="NAD_binding_2"/>
    <property type="match status" value="1"/>
</dbReference>
<feature type="region of interest" description="Disordered" evidence="4">
    <location>
        <begin position="39"/>
        <end position="61"/>
    </location>
</feature>
<protein>
    <recommendedName>
        <fullName evidence="5">6-phosphogluconate dehydrogenase NADP-binding domain-containing protein</fullName>
    </recommendedName>
</protein>
<dbReference type="InterPro" id="IPR008927">
    <property type="entry name" value="6-PGluconate_DH-like_C_sf"/>
</dbReference>
<dbReference type="InterPro" id="IPR013328">
    <property type="entry name" value="6PGD_dom2"/>
</dbReference>
<gene>
    <name evidence="6" type="ORF">CGXH109_LOCUS69975</name>
</gene>
<organism evidence="6 7">
    <name type="scientific">Colletotrichum noveboracense</name>
    <dbReference type="NCBI Taxonomy" id="2664923"/>
    <lineage>
        <taxon>Eukaryota</taxon>
        <taxon>Fungi</taxon>
        <taxon>Dikarya</taxon>
        <taxon>Ascomycota</taxon>
        <taxon>Pezizomycotina</taxon>
        <taxon>Sordariomycetes</taxon>
        <taxon>Hypocreomycetidae</taxon>
        <taxon>Glomerellales</taxon>
        <taxon>Glomerellaceae</taxon>
        <taxon>Colletotrichum</taxon>
        <taxon>Colletotrichum gloeosporioides species complex</taxon>
    </lineage>
</organism>
<proteinExistence type="inferred from homology"/>
<dbReference type="PANTHER" id="PTHR43580">
    <property type="entry name" value="OXIDOREDUCTASE GLYR1-RELATED"/>
    <property type="match status" value="1"/>
</dbReference>
<dbReference type="SUPFAM" id="SSF48179">
    <property type="entry name" value="6-phosphogluconate dehydrogenase C-terminal domain-like"/>
    <property type="match status" value="1"/>
</dbReference>
<dbReference type="AlphaFoldDB" id="A0A9W4RV60"/>
<dbReference type="InterPro" id="IPR051265">
    <property type="entry name" value="HIBADH-related_NP60_sf"/>
</dbReference>
<evidence type="ECO:0000256" key="1">
    <source>
        <dbReference type="ARBA" id="ARBA00007598"/>
    </source>
</evidence>
<dbReference type="GO" id="GO:0016491">
    <property type="term" value="F:oxidoreductase activity"/>
    <property type="evidence" value="ECO:0007669"/>
    <property type="project" value="UniProtKB-KW"/>
</dbReference>
<evidence type="ECO:0000256" key="3">
    <source>
        <dbReference type="PIRSR" id="PIRSR000103-1"/>
    </source>
</evidence>
<dbReference type="Gene3D" id="3.40.50.720">
    <property type="entry name" value="NAD(P)-binding Rossmann-like Domain"/>
    <property type="match status" value="1"/>
</dbReference>
<evidence type="ECO:0000256" key="2">
    <source>
        <dbReference type="ARBA" id="ARBA00023002"/>
    </source>
</evidence>
<evidence type="ECO:0000256" key="4">
    <source>
        <dbReference type="SAM" id="MobiDB-lite"/>
    </source>
</evidence>
<dbReference type="Proteomes" id="UP001152533">
    <property type="component" value="Unassembled WGS sequence"/>
</dbReference>
<dbReference type="PIRSF" id="PIRSF000103">
    <property type="entry name" value="HIBADH"/>
    <property type="match status" value="1"/>
</dbReference>
<evidence type="ECO:0000313" key="6">
    <source>
        <dbReference type="EMBL" id="CAI0647876.1"/>
    </source>
</evidence>
<feature type="domain" description="6-phosphogluconate dehydrogenase NADP-binding" evidence="5">
    <location>
        <begin position="12"/>
        <end position="166"/>
    </location>
</feature>
<evidence type="ECO:0000313" key="7">
    <source>
        <dbReference type="Proteomes" id="UP001152533"/>
    </source>
</evidence>
<dbReference type="EMBL" id="CAMGZC010000481">
    <property type="protein sequence ID" value="CAI0647876.1"/>
    <property type="molecule type" value="Genomic_DNA"/>
</dbReference>
<accession>A0A9W4RV60</accession>
<comment type="similarity">
    <text evidence="1">Belongs to the HIBADH-related family. NP60 subfamily.</text>
</comment>